<dbReference type="Gene3D" id="3.40.50.300">
    <property type="entry name" value="P-loop containing nucleotide triphosphate hydrolases"/>
    <property type="match status" value="1"/>
</dbReference>
<dbReference type="InterPro" id="IPR003960">
    <property type="entry name" value="ATPase_AAA_CS"/>
</dbReference>
<dbReference type="GO" id="GO:0016197">
    <property type="term" value="P:endosomal transport"/>
    <property type="evidence" value="ECO:0007669"/>
    <property type="project" value="TreeGrafter"/>
</dbReference>
<proteinExistence type="inferred from homology"/>
<keyword evidence="7" id="KW-1185">Reference proteome</keyword>
<dbReference type="InterPro" id="IPR003959">
    <property type="entry name" value="ATPase_AAA_core"/>
</dbReference>
<sequence length="495" mass="54927">MTMTASLLHSGNPLYEQIRNQFDSGWDDQTKTYTIKTIYRLGSNGPTGREIDLFQALASPRVGSRLTFLGARRACYIGDRDPDDSVMNHYVRSHAHVMVVCATSIVELGMRFAQMNVQVGPVPVALVVYTKKGWKLESPPPENPAESSPPPTQQHGQGSSNKSSSQTEEAKLKESLANAIVSKKPNVKWGDIAGLAEAKKVLEQTLVFPQRFPNLFSAERKPPRAILLYGPPGTGKSYLASAVATEVDYTLFRISSADVMSKWFGESEKLVRQLFVLARQKKPAIIFIDEIDALCRTRDGPDGGNEHTSRMKTELLVQMQGLDSDSDGLVVLAATNLPWALDPAARRRFQKRIYVPLPDQKAREELFRIHSGGRILTTDQLSELARRTDGFSGSDISNFVEEVLRLPLDVLHAATHFKKVVRRGSEFYTPCESHEGGAIAMTWQEIPAGNMLEEPHVTAQDFFRILEGGKVKSTVSLGECGKYEEWTETYGVEGK</sequence>
<dbReference type="AlphaFoldDB" id="A0AAV9GDX5"/>
<dbReference type="FunFam" id="3.40.50.300:FF:001003">
    <property type="entry name" value="Vacuolar protein sorting-associated protein 4"/>
    <property type="match status" value="1"/>
</dbReference>
<evidence type="ECO:0000259" key="5">
    <source>
        <dbReference type="SMART" id="SM00382"/>
    </source>
</evidence>
<evidence type="ECO:0000313" key="6">
    <source>
        <dbReference type="EMBL" id="KAK4446067.1"/>
    </source>
</evidence>
<feature type="region of interest" description="Disordered" evidence="4">
    <location>
        <begin position="136"/>
        <end position="171"/>
    </location>
</feature>
<reference evidence="6" key="2">
    <citation type="submission" date="2023-05" db="EMBL/GenBank/DDBJ databases">
        <authorList>
            <consortium name="Lawrence Berkeley National Laboratory"/>
            <person name="Steindorff A."/>
            <person name="Hensen N."/>
            <person name="Bonometti L."/>
            <person name="Westerberg I."/>
            <person name="Brannstrom I.O."/>
            <person name="Guillou S."/>
            <person name="Cros-Aarteil S."/>
            <person name="Calhoun S."/>
            <person name="Haridas S."/>
            <person name="Kuo A."/>
            <person name="Mondo S."/>
            <person name="Pangilinan J."/>
            <person name="Riley R."/>
            <person name="Labutti K."/>
            <person name="Andreopoulos B."/>
            <person name="Lipzen A."/>
            <person name="Chen C."/>
            <person name="Yanf M."/>
            <person name="Daum C."/>
            <person name="Ng V."/>
            <person name="Clum A."/>
            <person name="Ohm R."/>
            <person name="Martin F."/>
            <person name="Silar P."/>
            <person name="Natvig D."/>
            <person name="Lalanne C."/>
            <person name="Gautier V."/>
            <person name="Ament-Velasquez S.L."/>
            <person name="Kruys A."/>
            <person name="Hutchinson M.I."/>
            <person name="Powell A.J."/>
            <person name="Barry K."/>
            <person name="Miller A.N."/>
            <person name="Grigoriev I.V."/>
            <person name="Debuchy R."/>
            <person name="Gladieux P."/>
            <person name="Thoren M.H."/>
            <person name="Johannesson H."/>
        </authorList>
    </citation>
    <scope>NUCLEOTIDE SEQUENCE</scope>
    <source>
        <strain evidence="6">PSN243</strain>
    </source>
</reference>
<organism evidence="6 7">
    <name type="scientific">Podospora aff. communis PSN243</name>
    <dbReference type="NCBI Taxonomy" id="3040156"/>
    <lineage>
        <taxon>Eukaryota</taxon>
        <taxon>Fungi</taxon>
        <taxon>Dikarya</taxon>
        <taxon>Ascomycota</taxon>
        <taxon>Pezizomycotina</taxon>
        <taxon>Sordariomycetes</taxon>
        <taxon>Sordariomycetidae</taxon>
        <taxon>Sordariales</taxon>
        <taxon>Podosporaceae</taxon>
        <taxon>Podospora</taxon>
    </lineage>
</organism>
<comment type="similarity">
    <text evidence="3">Belongs to the AAA ATPase family.</text>
</comment>
<feature type="domain" description="AAA+ ATPase" evidence="5">
    <location>
        <begin position="222"/>
        <end position="359"/>
    </location>
</feature>
<feature type="compositionally biased region" description="Polar residues" evidence="4">
    <location>
        <begin position="153"/>
        <end position="167"/>
    </location>
</feature>
<gene>
    <name evidence="6" type="ORF">QBC34DRAFT_470704</name>
</gene>
<evidence type="ECO:0000256" key="2">
    <source>
        <dbReference type="ARBA" id="ARBA00022840"/>
    </source>
</evidence>
<dbReference type="InterPro" id="IPR027417">
    <property type="entry name" value="P-loop_NTPase"/>
</dbReference>
<dbReference type="PANTHER" id="PTHR23074:SF83">
    <property type="entry name" value="VACUOLAR PROTEIN SORTING-ASSOCIATED PROTEIN 4A"/>
    <property type="match status" value="1"/>
</dbReference>
<dbReference type="SMART" id="SM00382">
    <property type="entry name" value="AAA"/>
    <property type="match status" value="1"/>
</dbReference>
<dbReference type="PROSITE" id="PS00674">
    <property type="entry name" value="AAA"/>
    <property type="match status" value="1"/>
</dbReference>
<feature type="compositionally biased region" description="Pro residues" evidence="4">
    <location>
        <begin position="138"/>
        <end position="152"/>
    </location>
</feature>
<dbReference type="GO" id="GO:0007033">
    <property type="term" value="P:vacuole organization"/>
    <property type="evidence" value="ECO:0007669"/>
    <property type="project" value="TreeGrafter"/>
</dbReference>
<reference evidence="6" key="1">
    <citation type="journal article" date="2023" name="Mol. Phylogenet. Evol.">
        <title>Genome-scale phylogeny and comparative genomics of the fungal order Sordariales.</title>
        <authorList>
            <person name="Hensen N."/>
            <person name="Bonometti L."/>
            <person name="Westerberg I."/>
            <person name="Brannstrom I.O."/>
            <person name="Guillou S."/>
            <person name="Cros-Aarteil S."/>
            <person name="Calhoun S."/>
            <person name="Haridas S."/>
            <person name="Kuo A."/>
            <person name="Mondo S."/>
            <person name="Pangilinan J."/>
            <person name="Riley R."/>
            <person name="LaButti K."/>
            <person name="Andreopoulos B."/>
            <person name="Lipzen A."/>
            <person name="Chen C."/>
            <person name="Yan M."/>
            <person name="Daum C."/>
            <person name="Ng V."/>
            <person name="Clum A."/>
            <person name="Steindorff A."/>
            <person name="Ohm R.A."/>
            <person name="Martin F."/>
            <person name="Silar P."/>
            <person name="Natvig D.O."/>
            <person name="Lalanne C."/>
            <person name="Gautier V."/>
            <person name="Ament-Velasquez S.L."/>
            <person name="Kruys A."/>
            <person name="Hutchinson M.I."/>
            <person name="Powell A.J."/>
            <person name="Barry K."/>
            <person name="Miller A.N."/>
            <person name="Grigoriev I.V."/>
            <person name="Debuchy R."/>
            <person name="Gladieux P."/>
            <person name="Hiltunen Thoren M."/>
            <person name="Johannesson H."/>
        </authorList>
    </citation>
    <scope>NUCLEOTIDE SEQUENCE</scope>
    <source>
        <strain evidence="6">PSN243</strain>
    </source>
</reference>
<dbReference type="Pfam" id="PF00004">
    <property type="entry name" value="AAA"/>
    <property type="match status" value="1"/>
</dbReference>
<keyword evidence="2 3" id="KW-0067">ATP-binding</keyword>
<dbReference type="InterPro" id="IPR050304">
    <property type="entry name" value="MT-severing_AAA_ATPase"/>
</dbReference>
<keyword evidence="1 3" id="KW-0547">Nucleotide-binding</keyword>
<dbReference type="InterPro" id="IPR015415">
    <property type="entry name" value="Spast_Vps4_C"/>
</dbReference>
<evidence type="ECO:0000256" key="3">
    <source>
        <dbReference type="RuleBase" id="RU003651"/>
    </source>
</evidence>
<comment type="caution">
    <text evidence="6">The sequence shown here is derived from an EMBL/GenBank/DDBJ whole genome shotgun (WGS) entry which is preliminary data.</text>
</comment>
<dbReference type="SUPFAM" id="SSF52540">
    <property type="entry name" value="P-loop containing nucleoside triphosphate hydrolases"/>
    <property type="match status" value="1"/>
</dbReference>
<dbReference type="GO" id="GO:0016887">
    <property type="term" value="F:ATP hydrolysis activity"/>
    <property type="evidence" value="ECO:0007669"/>
    <property type="project" value="InterPro"/>
</dbReference>
<evidence type="ECO:0000313" key="7">
    <source>
        <dbReference type="Proteomes" id="UP001321760"/>
    </source>
</evidence>
<dbReference type="GO" id="GO:0005524">
    <property type="term" value="F:ATP binding"/>
    <property type="evidence" value="ECO:0007669"/>
    <property type="project" value="UniProtKB-KW"/>
</dbReference>
<accession>A0AAV9GDX5</accession>
<dbReference type="Proteomes" id="UP001321760">
    <property type="component" value="Unassembled WGS sequence"/>
</dbReference>
<protein>
    <submittedName>
        <fullName evidence="6">AAA-domain-containing protein</fullName>
    </submittedName>
</protein>
<dbReference type="PANTHER" id="PTHR23074">
    <property type="entry name" value="AAA DOMAIN-CONTAINING"/>
    <property type="match status" value="1"/>
</dbReference>
<dbReference type="Pfam" id="PF09336">
    <property type="entry name" value="Vps4_C"/>
    <property type="match status" value="1"/>
</dbReference>
<dbReference type="EMBL" id="MU865960">
    <property type="protein sequence ID" value="KAK4446067.1"/>
    <property type="molecule type" value="Genomic_DNA"/>
</dbReference>
<evidence type="ECO:0000256" key="1">
    <source>
        <dbReference type="ARBA" id="ARBA00022741"/>
    </source>
</evidence>
<name>A0AAV9GDX5_9PEZI</name>
<dbReference type="InterPro" id="IPR003593">
    <property type="entry name" value="AAA+_ATPase"/>
</dbReference>
<dbReference type="Gene3D" id="1.10.8.60">
    <property type="match status" value="1"/>
</dbReference>
<evidence type="ECO:0000256" key="4">
    <source>
        <dbReference type="SAM" id="MobiDB-lite"/>
    </source>
</evidence>